<keyword evidence="2" id="KW-0479">Metal-binding</keyword>
<comment type="similarity">
    <text evidence="1">Belongs to the metallo-beta-lactamase superfamily.</text>
</comment>
<dbReference type="Proteomes" id="UP000799444">
    <property type="component" value="Unassembled WGS sequence"/>
</dbReference>
<reference evidence="6" key="1">
    <citation type="journal article" date="2020" name="Stud. Mycol.">
        <title>101 Dothideomycetes genomes: a test case for predicting lifestyles and emergence of pathogens.</title>
        <authorList>
            <person name="Haridas S."/>
            <person name="Albert R."/>
            <person name="Binder M."/>
            <person name="Bloem J."/>
            <person name="Labutti K."/>
            <person name="Salamov A."/>
            <person name="Andreopoulos B."/>
            <person name="Baker S."/>
            <person name="Barry K."/>
            <person name="Bills G."/>
            <person name="Bluhm B."/>
            <person name="Cannon C."/>
            <person name="Castanera R."/>
            <person name="Culley D."/>
            <person name="Daum C."/>
            <person name="Ezra D."/>
            <person name="Gonzalez J."/>
            <person name="Henrissat B."/>
            <person name="Kuo A."/>
            <person name="Liang C."/>
            <person name="Lipzen A."/>
            <person name="Lutzoni F."/>
            <person name="Magnuson J."/>
            <person name="Mondo S."/>
            <person name="Nolan M."/>
            <person name="Ohm R."/>
            <person name="Pangilinan J."/>
            <person name="Park H.-J."/>
            <person name="Ramirez L."/>
            <person name="Alfaro M."/>
            <person name="Sun H."/>
            <person name="Tritt A."/>
            <person name="Yoshinaga Y."/>
            <person name="Zwiers L.-H."/>
            <person name="Turgeon B."/>
            <person name="Goodwin S."/>
            <person name="Spatafora J."/>
            <person name="Crous P."/>
            <person name="Grigoriev I."/>
        </authorList>
    </citation>
    <scope>NUCLEOTIDE SEQUENCE</scope>
    <source>
        <strain evidence="6">CBS 125425</strain>
    </source>
</reference>
<name>A0A9P4UYM2_9PLEO</name>
<protein>
    <submittedName>
        <fullName evidence="6">Metallo-hydrolase/oxidoreductase</fullName>
    </submittedName>
</protein>
<evidence type="ECO:0000256" key="3">
    <source>
        <dbReference type="ARBA" id="ARBA00022801"/>
    </source>
</evidence>
<dbReference type="InterPro" id="IPR051013">
    <property type="entry name" value="MBL_superfamily_lactonases"/>
</dbReference>
<dbReference type="OrthoDB" id="10250730at2759"/>
<evidence type="ECO:0000313" key="7">
    <source>
        <dbReference type="Proteomes" id="UP000799444"/>
    </source>
</evidence>
<dbReference type="Pfam" id="PF00753">
    <property type="entry name" value="Lactamase_B"/>
    <property type="match status" value="1"/>
</dbReference>
<sequence>MTAAEPHCGRLPGTEACVQLALLDGGSFVGELSKLHAGVANGKFRMYDWAFYISHRGRHILWDLGLEEDRSCYTPWVNKFMLDEANHVGPRKSIVHQLAERGVGADQIDTVLFSHAHWDHSRPIRDEFPNAIAYFGPGTKDKCTPGHMADASVQWDGRFFDPEHATERWAELTGPWVPFGPFEKAMDYFGDGSFWVLQGPGHMAGNMCAAARMAGGEWILLGSDCCHSRELLDGTYEISEFCVPGLGKMSLHADISAAKDTISRIRILEKDYGFHVALAHDTSWMKAGTDPVLMSLLDEHMTRAAKERIPRDEIP</sequence>
<dbReference type="SUPFAM" id="SSF56281">
    <property type="entry name" value="Metallo-hydrolase/oxidoreductase"/>
    <property type="match status" value="1"/>
</dbReference>
<dbReference type="GO" id="GO:0016787">
    <property type="term" value="F:hydrolase activity"/>
    <property type="evidence" value="ECO:0007669"/>
    <property type="project" value="UniProtKB-KW"/>
</dbReference>
<gene>
    <name evidence="6" type="ORF">EJ04DRAFT_500928</name>
</gene>
<dbReference type="PANTHER" id="PTHR42978:SF4">
    <property type="entry name" value="METALLO-BETA-LACTAMASE DOMAIN-CONTAINING PROTEIN"/>
    <property type="match status" value="1"/>
</dbReference>
<evidence type="ECO:0000313" key="6">
    <source>
        <dbReference type="EMBL" id="KAF2730216.1"/>
    </source>
</evidence>
<evidence type="ECO:0000256" key="1">
    <source>
        <dbReference type="ARBA" id="ARBA00007749"/>
    </source>
</evidence>
<comment type="caution">
    <text evidence="6">The sequence shown here is derived from an EMBL/GenBank/DDBJ whole genome shotgun (WGS) entry which is preliminary data.</text>
</comment>
<feature type="domain" description="Metallo-beta-lactamase" evidence="5">
    <location>
        <begin position="50"/>
        <end position="120"/>
    </location>
</feature>
<evidence type="ECO:0000256" key="4">
    <source>
        <dbReference type="ARBA" id="ARBA00022833"/>
    </source>
</evidence>
<dbReference type="GO" id="GO:0046872">
    <property type="term" value="F:metal ion binding"/>
    <property type="evidence" value="ECO:0007669"/>
    <property type="project" value="UniProtKB-KW"/>
</dbReference>
<dbReference type="Gene3D" id="3.60.15.10">
    <property type="entry name" value="Ribonuclease Z/Hydroxyacylglutathione hydrolase-like"/>
    <property type="match status" value="1"/>
</dbReference>
<organism evidence="6 7">
    <name type="scientific">Polyplosphaeria fusca</name>
    <dbReference type="NCBI Taxonomy" id="682080"/>
    <lineage>
        <taxon>Eukaryota</taxon>
        <taxon>Fungi</taxon>
        <taxon>Dikarya</taxon>
        <taxon>Ascomycota</taxon>
        <taxon>Pezizomycotina</taxon>
        <taxon>Dothideomycetes</taxon>
        <taxon>Pleosporomycetidae</taxon>
        <taxon>Pleosporales</taxon>
        <taxon>Tetraplosphaeriaceae</taxon>
        <taxon>Polyplosphaeria</taxon>
    </lineage>
</organism>
<keyword evidence="3" id="KW-0378">Hydrolase</keyword>
<dbReference type="InterPro" id="IPR001279">
    <property type="entry name" value="Metallo-B-lactamas"/>
</dbReference>
<accession>A0A9P4UYM2</accession>
<dbReference type="EMBL" id="ML996223">
    <property type="protein sequence ID" value="KAF2730216.1"/>
    <property type="molecule type" value="Genomic_DNA"/>
</dbReference>
<evidence type="ECO:0000256" key="2">
    <source>
        <dbReference type="ARBA" id="ARBA00022723"/>
    </source>
</evidence>
<keyword evidence="4" id="KW-0862">Zinc</keyword>
<dbReference type="PANTHER" id="PTHR42978">
    <property type="entry name" value="QUORUM-QUENCHING LACTONASE YTNP-RELATED-RELATED"/>
    <property type="match status" value="1"/>
</dbReference>
<evidence type="ECO:0000259" key="5">
    <source>
        <dbReference type="Pfam" id="PF00753"/>
    </source>
</evidence>
<dbReference type="CDD" id="cd07730">
    <property type="entry name" value="metallo-hydrolase-like_MBL-fold"/>
    <property type="match status" value="1"/>
</dbReference>
<proteinExistence type="inferred from homology"/>
<dbReference type="AlphaFoldDB" id="A0A9P4UYM2"/>
<dbReference type="InterPro" id="IPR036866">
    <property type="entry name" value="RibonucZ/Hydroxyglut_hydro"/>
</dbReference>
<keyword evidence="7" id="KW-1185">Reference proteome</keyword>